<sequence length="69" mass="8280">MASLTRRTEHQQTEILTYFQAHQITMNIALRLTYIFLSQFFLRAHAHVSRCPFQFKSGYTKLKFHSFHC</sequence>
<gene>
    <name evidence="1" type="ORF">EUGRSUZ_H04304</name>
</gene>
<name>A0A059B7D1_EUCGR</name>
<accession>A0A059B7D1</accession>
<proteinExistence type="predicted"/>
<dbReference type="InParanoid" id="A0A059B7D1"/>
<protein>
    <submittedName>
        <fullName evidence="1">Uncharacterized protein</fullName>
    </submittedName>
</protein>
<dbReference type="AlphaFoldDB" id="A0A059B7D1"/>
<organism evidence="1">
    <name type="scientific">Eucalyptus grandis</name>
    <name type="common">Flooded gum</name>
    <dbReference type="NCBI Taxonomy" id="71139"/>
    <lineage>
        <taxon>Eukaryota</taxon>
        <taxon>Viridiplantae</taxon>
        <taxon>Streptophyta</taxon>
        <taxon>Embryophyta</taxon>
        <taxon>Tracheophyta</taxon>
        <taxon>Spermatophyta</taxon>
        <taxon>Magnoliopsida</taxon>
        <taxon>eudicotyledons</taxon>
        <taxon>Gunneridae</taxon>
        <taxon>Pentapetalae</taxon>
        <taxon>rosids</taxon>
        <taxon>malvids</taxon>
        <taxon>Myrtales</taxon>
        <taxon>Myrtaceae</taxon>
        <taxon>Myrtoideae</taxon>
        <taxon>Eucalypteae</taxon>
        <taxon>Eucalyptus</taxon>
    </lineage>
</organism>
<dbReference type="Gramene" id="KCW61570">
    <property type="protein sequence ID" value="KCW61570"/>
    <property type="gene ID" value="EUGRSUZ_H04304"/>
</dbReference>
<reference evidence="1" key="1">
    <citation type="submission" date="2013-07" db="EMBL/GenBank/DDBJ databases">
        <title>The genome of Eucalyptus grandis.</title>
        <authorList>
            <person name="Schmutz J."/>
            <person name="Hayes R."/>
            <person name="Myburg A."/>
            <person name="Tuskan G."/>
            <person name="Grattapaglia D."/>
            <person name="Rokhsar D.S."/>
        </authorList>
    </citation>
    <scope>NUCLEOTIDE SEQUENCE</scope>
    <source>
        <tissue evidence="1">Leaf extractions</tissue>
    </source>
</reference>
<evidence type="ECO:0000313" key="1">
    <source>
        <dbReference type="EMBL" id="KCW61570.1"/>
    </source>
</evidence>
<dbReference type="EMBL" id="KK198760">
    <property type="protein sequence ID" value="KCW61570.1"/>
    <property type="molecule type" value="Genomic_DNA"/>
</dbReference>